<evidence type="ECO:0008006" key="5">
    <source>
        <dbReference type="Google" id="ProtNLM"/>
    </source>
</evidence>
<accession>A0A2A3EKY8</accession>
<reference evidence="3 4" key="1">
    <citation type="submission" date="2014-07" db="EMBL/GenBank/DDBJ databases">
        <title>Genomic and transcriptomic analysis on Apis cerana provide comprehensive insights into honey bee biology.</title>
        <authorList>
            <person name="Diao Q."/>
            <person name="Sun L."/>
            <person name="Zheng H."/>
            <person name="Zheng H."/>
            <person name="Xu S."/>
            <person name="Wang S."/>
            <person name="Zeng Z."/>
            <person name="Hu F."/>
            <person name="Su S."/>
            <person name="Wu J."/>
        </authorList>
    </citation>
    <scope>NUCLEOTIDE SEQUENCE [LARGE SCALE GENOMIC DNA]</scope>
    <source>
        <tissue evidence="3">Pupae without intestine</tissue>
    </source>
</reference>
<feature type="region of interest" description="Disordered" evidence="2">
    <location>
        <begin position="407"/>
        <end position="433"/>
    </location>
</feature>
<dbReference type="OrthoDB" id="2121607at2759"/>
<keyword evidence="1" id="KW-0175">Coiled coil</keyword>
<keyword evidence="4" id="KW-1185">Reference proteome</keyword>
<protein>
    <recommendedName>
        <fullName evidence="5">Protein Spindly</fullName>
    </recommendedName>
</protein>
<dbReference type="STRING" id="94128.A0A2A3EKY8"/>
<evidence type="ECO:0000256" key="1">
    <source>
        <dbReference type="SAM" id="Coils"/>
    </source>
</evidence>
<gene>
    <name evidence="3" type="ORF">APICC_01855</name>
</gene>
<dbReference type="AlphaFoldDB" id="A0A2A3EKY8"/>
<organism evidence="3 4">
    <name type="scientific">Apis cerana cerana</name>
    <name type="common">Oriental honeybee</name>
    <dbReference type="NCBI Taxonomy" id="94128"/>
    <lineage>
        <taxon>Eukaryota</taxon>
        <taxon>Metazoa</taxon>
        <taxon>Ecdysozoa</taxon>
        <taxon>Arthropoda</taxon>
        <taxon>Hexapoda</taxon>
        <taxon>Insecta</taxon>
        <taxon>Pterygota</taxon>
        <taxon>Neoptera</taxon>
        <taxon>Endopterygota</taxon>
        <taxon>Hymenoptera</taxon>
        <taxon>Apocrita</taxon>
        <taxon>Aculeata</taxon>
        <taxon>Apoidea</taxon>
        <taxon>Anthophila</taxon>
        <taxon>Apidae</taxon>
        <taxon>Apis</taxon>
    </lineage>
</organism>
<evidence type="ECO:0000313" key="3">
    <source>
        <dbReference type="EMBL" id="PBC32435.1"/>
    </source>
</evidence>
<name>A0A2A3EKY8_APICC</name>
<feature type="coiled-coil region" evidence="1">
    <location>
        <begin position="155"/>
        <end position="308"/>
    </location>
</feature>
<proteinExistence type="predicted"/>
<evidence type="ECO:0000256" key="2">
    <source>
        <dbReference type="SAM" id="MobiDB-lite"/>
    </source>
</evidence>
<sequence>MSTQDSINVEEYVEEYTDICNDRSYKLLQVEYEKCKQEIHNLKRRLELNEVMLREAQEANELLERSLEGRILEKEQIIFKDKEKYRILTKDYENIISNLEKKLTQQAQQIEELRQNANQCIKTECNTIKDQSTNLSLETDNISLKNHVDELLSILREEKGKNEHAEKMIEELKTRCDNYEYYTQNIKEELHEKDQTLEEIRAELILKRAEVASLQMDATCNSLFAEVEDRRQNIMSKMNVLREKYIELKRIYKSQTAELKMLKAERVATFRKWENDTNHISTENEELIQKYKNRISDLESKLKCEIKKNDSRQLDRSDTSFGYFQSLLDTKKKETDELRTKVEDFYTKFLIQEETKLTITKQLNYWRSKALSLEAQMCAAQTELKMDLVNHGEHKILEDFIDVTQKSNSDSTEINEKQSTDRQGLQNSAQSLPLNNSVKIKHTSCSIKNLEDYENHNEQTDKENSNQNNCVKFKILKSKKSCKFEDNQNANNNTNKIFNKLLHSMENIAIEESKNLSNIDNEKYPIVHISN</sequence>
<evidence type="ECO:0000313" key="4">
    <source>
        <dbReference type="Proteomes" id="UP000242457"/>
    </source>
</evidence>
<feature type="compositionally biased region" description="Polar residues" evidence="2">
    <location>
        <begin position="421"/>
        <end position="433"/>
    </location>
</feature>
<dbReference type="EMBL" id="KZ288215">
    <property type="protein sequence ID" value="PBC32435.1"/>
    <property type="molecule type" value="Genomic_DNA"/>
</dbReference>
<feature type="coiled-coil region" evidence="1">
    <location>
        <begin position="25"/>
        <end position="123"/>
    </location>
</feature>
<dbReference type="Proteomes" id="UP000242457">
    <property type="component" value="Unassembled WGS sequence"/>
</dbReference>